<keyword evidence="2" id="KW-1185">Reference proteome</keyword>
<gene>
    <name evidence="1" type="ORF">PsorP6_012112</name>
</gene>
<name>A0ACC0WKT8_9STRA</name>
<organism evidence="1 2">
    <name type="scientific">Peronosclerospora sorghi</name>
    <dbReference type="NCBI Taxonomy" id="230839"/>
    <lineage>
        <taxon>Eukaryota</taxon>
        <taxon>Sar</taxon>
        <taxon>Stramenopiles</taxon>
        <taxon>Oomycota</taxon>
        <taxon>Peronosporomycetes</taxon>
        <taxon>Peronosporales</taxon>
        <taxon>Peronosporaceae</taxon>
        <taxon>Peronosclerospora</taxon>
    </lineage>
</organism>
<protein>
    <submittedName>
        <fullName evidence="1">Uncharacterized protein</fullName>
    </submittedName>
</protein>
<reference evidence="1 2" key="1">
    <citation type="journal article" date="2022" name="bioRxiv">
        <title>The genome of the oomycete Peronosclerospora sorghi, a cosmopolitan pathogen of maize and sorghum, is inflated with dispersed pseudogenes.</title>
        <authorList>
            <person name="Fletcher K."/>
            <person name="Martin F."/>
            <person name="Isakeit T."/>
            <person name="Cavanaugh K."/>
            <person name="Magill C."/>
            <person name="Michelmore R."/>
        </authorList>
    </citation>
    <scope>NUCLEOTIDE SEQUENCE [LARGE SCALE GENOMIC DNA]</scope>
    <source>
        <strain evidence="1">P6</strain>
    </source>
</reference>
<sequence length="188" mass="22101">MDITEEGNRLAKISLSRRFFDVVLNDNADSRNRFNMALEKFVVIDNVGKNRNIMYALSDKEDTAAHNWIVERLIEAVGIEPEVFVSDMDLEIEQVISLRCQIRIILCIQHIVTNLPKNLRSKLHDTFSDFMKAFWHCYWSKSQAVFENRWNAMLEHHAAAVSYLQQELQPRKQKWAWAWAWTGLKFTA</sequence>
<comment type="caution">
    <text evidence="1">The sequence shown here is derived from an EMBL/GenBank/DDBJ whole genome shotgun (WGS) entry which is preliminary data.</text>
</comment>
<evidence type="ECO:0000313" key="1">
    <source>
        <dbReference type="EMBL" id="KAI9918646.1"/>
    </source>
</evidence>
<dbReference type="EMBL" id="CM047591">
    <property type="protein sequence ID" value="KAI9918646.1"/>
    <property type="molecule type" value="Genomic_DNA"/>
</dbReference>
<proteinExistence type="predicted"/>
<evidence type="ECO:0000313" key="2">
    <source>
        <dbReference type="Proteomes" id="UP001163321"/>
    </source>
</evidence>
<dbReference type="Proteomes" id="UP001163321">
    <property type="component" value="Chromosome 12"/>
</dbReference>
<accession>A0ACC0WKT8</accession>